<gene>
    <name evidence="2" type="ORF">L915_16042</name>
</gene>
<dbReference type="Gene3D" id="3.40.190.10">
    <property type="entry name" value="Periplasmic binding protein-like II"/>
    <property type="match status" value="2"/>
</dbReference>
<dbReference type="EMBL" id="KI688321">
    <property type="protein sequence ID" value="ETK77741.1"/>
    <property type="molecule type" value="Genomic_DNA"/>
</dbReference>
<accession>W2G6A5</accession>
<dbReference type="SUPFAM" id="SSF53850">
    <property type="entry name" value="Periplasmic binding protein-like II"/>
    <property type="match status" value="1"/>
</dbReference>
<dbReference type="Pfam" id="PF13343">
    <property type="entry name" value="SBP_bac_6"/>
    <property type="match status" value="1"/>
</dbReference>
<dbReference type="VEuPathDB" id="FungiDB:PPTG_16123"/>
<dbReference type="PANTHER" id="PTHR30006:SF2">
    <property type="entry name" value="ABC TRANSPORTER SUBSTRATE-BINDING PROTEIN"/>
    <property type="match status" value="1"/>
</dbReference>
<sequence>MHRSQPLPPQPTSSQNSLAFSNLLPSPQVEFNINNLPPVQLFTTIVAAFALLAPGTVAKSGEETKSIDELYAAAVAEGGKFVMHHGGDTPTKQNNLQQAFSERFPEINFTLIVDYSKYHDVLIDNQLETKTLVPDLVALQTLQNFPRWASAGNLLKYKPTNFSKIHESLRDSDGAWMAYKLFTFGYIYNSSALDGLAAPTSPTDLVNPQWAGKIASSYSNDDDAVFFLYTRYAKAYGWDWVAKMAAQNISFNRGTNVAGSLVKSGEKVVGVGTSGSSSPIKFVGGNGTEYLSWGQRVGILSKAKHPAATKLFVVCRP</sequence>
<organism evidence="2">
    <name type="scientific">Phytophthora nicotianae</name>
    <name type="common">Potato buckeye rot agent</name>
    <name type="synonym">Phytophthora parasitica</name>
    <dbReference type="NCBI Taxonomy" id="4792"/>
    <lineage>
        <taxon>Eukaryota</taxon>
        <taxon>Sar</taxon>
        <taxon>Stramenopiles</taxon>
        <taxon>Oomycota</taxon>
        <taxon>Peronosporomycetes</taxon>
        <taxon>Peronosporales</taxon>
        <taxon>Peronosporaceae</taxon>
        <taxon>Phytophthora</taxon>
    </lineage>
</organism>
<evidence type="ECO:0000256" key="1">
    <source>
        <dbReference type="ARBA" id="ARBA00022729"/>
    </source>
</evidence>
<dbReference type="AlphaFoldDB" id="W2G6A5"/>
<reference evidence="2" key="1">
    <citation type="submission" date="2013-11" db="EMBL/GenBank/DDBJ databases">
        <title>The Genome Sequence of Phytophthora parasitica CJ02B3.</title>
        <authorList>
            <consortium name="The Broad Institute Genomics Platform"/>
            <person name="Russ C."/>
            <person name="Tyler B."/>
            <person name="Panabieres F."/>
            <person name="Shan W."/>
            <person name="Tripathy S."/>
            <person name="Grunwald N."/>
            <person name="Machado M."/>
            <person name="Johnson C.S."/>
            <person name="Arredondo F."/>
            <person name="Hong C."/>
            <person name="Coffey M."/>
            <person name="Young S.K."/>
            <person name="Zeng Q."/>
            <person name="Gargeya S."/>
            <person name="Fitzgerald M."/>
            <person name="Abouelleil A."/>
            <person name="Alvarado L."/>
            <person name="Chapman S.B."/>
            <person name="Gainer-Dewar J."/>
            <person name="Goldberg J."/>
            <person name="Griggs A."/>
            <person name="Gujja S."/>
            <person name="Hansen M."/>
            <person name="Howarth C."/>
            <person name="Imamovic A."/>
            <person name="Ireland A."/>
            <person name="Larimer J."/>
            <person name="McCowan C."/>
            <person name="Murphy C."/>
            <person name="Pearson M."/>
            <person name="Poon T.W."/>
            <person name="Priest M."/>
            <person name="Roberts A."/>
            <person name="Saif S."/>
            <person name="Shea T."/>
            <person name="Sykes S."/>
            <person name="Wortman J."/>
            <person name="Nusbaum C."/>
            <person name="Birren B."/>
        </authorList>
    </citation>
    <scope>NUCLEOTIDE SEQUENCE [LARGE SCALE GENOMIC DNA]</scope>
    <source>
        <strain evidence="2">CJ02B3</strain>
    </source>
</reference>
<proteinExistence type="predicted"/>
<protein>
    <submittedName>
        <fullName evidence="2">Uncharacterized protein</fullName>
    </submittedName>
</protein>
<evidence type="ECO:0000313" key="2">
    <source>
        <dbReference type="EMBL" id="ETK77741.1"/>
    </source>
</evidence>
<dbReference type="Proteomes" id="UP000053236">
    <property type="component" value="Unassembled WGS sequence"/>
</dbReference>
<name>W2G6A5_PHYNI</name>
<dbReference type="PANTHER" id="PTHR30006">
    <property type="entry name" value="THIAMINE-BINDING PERIPLASMIC PROTEIN-RELATED"/>
    <property type="match status" value="1"/>
</dbReference>
<keyword evidence="1" id="KW-0732">Signal</keyword>